<evidence type="ECO:0000313" key="1">
    <source>
        <dbReference type="EMBL" id="KAK6763625.1"/>
    </source>
</evidence>
<gene>
    <name evidence="1" type="primary">Necator_chrX.g24247</name>
    <name evidence="1" type="ORF">RB195_024082</name>
</gene>
<evidence type="ECO:0000313" key="2">
    <source>
        <dbReference type="Proteomes" id="UP001303046"/>
    </source>
</evidence>
<protein>
    <recommendedName>
        <fullName evidence="3">Reverse transcriptase domain-containing protein</fullName>
    </recommendedName>
</protein>
<organism evidence="1 2">
    <name type="scientific">Necator americanus</name>
    <name type="common">Human hookworm</name>
    <dbReference type="NCBI Taxonomy" id="51031"/>
    <lineage>
        <taxon>Eukaryota</taxon>
        <taxon>Metazoa</taxon>
        <taxon>Ecdysozoa</taxon>
        <taxon>Nematoda</taxon>
        <taxon>Chromadorea</taxon>
        <taxon>Rhabditida</taxon>
        <taxon>Rhabditina</taxon>
        <taxon>Rhabditomorpha</taxon>
        <taxon>Strongyloidea</taxon>
        <taxon>Ancylostomatidae</taxon>
        <taxon>Bunostominae</taxon>
        <taxon>Necator</taxon>
    </lineage>
</organism>
<proteinExistence type="predicted"/>
<keyword evidence="2" id="KW-1185">Reference proteome</keyword>
<dbReference type="EMBL" id="JAVFWL010000006">
    <property type="protein sequence ID" value="KAK6763625.1"/>
    <property type="molecule type" value="Genomic_DNA"/>
</dbReference>
<sequence>MDLSFQRLFLLKSDMPSVKNRTSPGLDRIKPEHLKYLPAVLINTLARLFTRYLSDCKVPKRWKTSKSVLLYKKGDPQDIGNYRPIRLLSVICHVI</sequence>
<dbReference type="Proteomes" id="UP001303046">
    <property type="component" value="Unassembled WGS sequence"/>
</dbReference>
<comment type="caution">
    <text evidence="1">The sequence shown here is derived from an EMBL/GenBank/DDBJ whole genome shotgun (WGS) entry which is preliminary data.</text>
</comment>
<evidence type="ECO:0008006" key="3">
    <source>
        <dbReference type="Google" id="ProtNLM"/>
    </source>
</evidence>
<reference evidence="1 2" key="1">
    <citation type="submission" date="2023-08" db="EMBL/GenBank/DDBJ databases">
        <title>A Necator americanus chromosomal reference genome.</title>
        <authorList>
            <person name="Ilik V."/>
            <person name="Petrzelkova K.J."/>
            <person name="Pardy F."/>
            <person name="Fuh T."/>
            <person name="Niatou-Singa F.S."/>
            <person name="Gouil Q."/>
            <person name="Baker L."/>
            <person name="Ritchie M.E."/>
            <person name="Jex A.R."/>
            <person name="Gazzola D."/>
            <person name="Li H."/>
            <person name="Toshio Fujiwara R."/>
            <person name="Zhan B."/>
            <person name="Aroian R.V."/>
            <person name="Pafco B."/>
            <person name="Schwarz E.M."/>
        </authorList>
    </citation>
    <scope>NUCLEOTIDE SEQUENCE [LARGE SCALE GENOMIC DNA]</scope>
    <source>
        <strain evidence="1 2">Aroian</strain>
        <tissue evidence="1">Whole animal</tissue>
    </source>
</reference>
<accession>A0ABR1ELS2</accession>
<name>A0ABR1ELS2_NECAM</name>
<dbReference type="PANTHER" id="PTHR19446">
    <property type="entry name" value="REVERSE TRANSCRIPTASES"/>
    <property type="match status" value="1"/>
</dbReference>